<dbReference type="Gene3D" id="1.10.287.110">
    <property type="entry name" value="DnaJ domain"/>
    <property type="match status" value="1"/>
</dbReference>
<dbReference type="GO" id="GO:0008270">
    <property type="term" value="F:zinc ion binding"/>
    <property type="evidence" value="ECO:0007669"/>
    <property type="project" value="UniProtKB-KW"/>
</dbReference>
<dbReference type="FunFam" id="1.10.287.110:FF:000034">
    <property type="entry name" value="Chaperone protein DnaJ"/>
    <property type="match status" value="1"/>
</dbReference>
<dbReference type="SUPFAM" id="SSF46565">
    <property type="entry name" value="Chaperone J-domain"/>
    <property type="match status" value="1"/>
</dbReference>
<dbReference type="Gene3D" id="2.60.260.20">
    <property type="entry name" value="Urease metallochaperone UreE, N-terminal domain"/>
    <property type="match status" value="2"/>
</dbReference>
<dbReference type="CDD" id="cd06257">
    <property type="entry name" value="DnaJ"/>
    <property type="match status" value="1"/>
</dbReference>
<evidence type="ECO:0000256" key="3">
    <source>
        <dbReference type="ARBA" id="ARBA00022771"/>
    </source>
</evidence>
<gene>
    <name evidence="7" type="ORF">KI809_07255</name>
</gene>
<dbReference type="PROSITE" id="PS00636">
    <property type="entry name" value="DNAJ_1"/>
    <property type="match status" value="1"/>
</dbReference>
<dbReference type="Pfam" id="PF01556">
    <property type="entry name" value="DnaJ_C"/>
    <property type="match status" value="1"/>
</dbReference>
<dbReference type="GO" id="GO:0051082">
    <property type="term" value="F:unfolded protein binding"/>
    <property type="evidence" value="ECO:0007669"/>
    <property type="project" value="InterPro"/>
</dbReference>
<dbReference type="GO" id="GO:0042026">
    <property type="term" value="P:protein refolding"/>
    <property type="evidence" value="ECO:0007669"/>
    <property type="project" value="TreeGrafter"/>
</dbReference>
<dbReference type="AlphaFoldDB" id="A0AAW4L1P5"/>
<comment type="caution">
    <text evidence="7">The sequence shown here is derived from an EMBL/GenBank/DDBJ whole genome shotgun (WGS) entry which is preliminary data.</text>
</comment>
<evidence type="ECO:0000313" key="7">
    <source>
        <dbReference type="EMBL" id="MBT0664097.1"/>
    </source>
</evidence>
<keyword evidence="2" id="KW-0677">Repeat</keyword>
<protein>
    <submittedName>
        <fullName evidence="7">J domain-containing protein</fullName>
    </submittedName>
</protein>
<keyword evidence="4" id="KW-0862">Zinc</keyword>
<keyword evidence="5" id="KW-0143">Chaperone</keyword>
<dbReference type="InterPro" id="IPR002939">
    <property type="entry name" value="DnaJ_C"/>
</dbReference>
<dbReference type="PRINTS" id="PR00625">
    <property type="entry name" value="JDOMAIN"/>
</dbReference>
<dbReference type="GO" id="GO:0005737">
    <property type="term" value="C:cytoplasm"/>
    <property type="evidence" value="ECO:0007669"/>
    <property type="project" value="TreeGrafter"/>
</dbReference>
<evidence type="ECO:0000313" key="8">
    <source>
        <dbReference type="Proteomes" id="UP000811899"/>
    </source>
</evidence>
<proteinExistence type="predicted"/>
<dbReference type="PANTHER" id="PTHR43096:SF52">
    <property type="entry name" value="DNAJ HOMOLOG 1, MITOCHONDRIAL-RELATED"/>
    <property type="match status" value="1"/>
</dbReference>
<dbReference type="PROSITE" id="PS50076">
    <property type="entry name" value="DNAJ_2"/>
    <property type="match status" value="1"/>
</dbReference>
<dbReference type="Pfam" id="PF00226">
    <property type="entry name" value="DnaJ"/>
    <property type="match status" value="1"/>
</dbReference>
<dbReference type="RefSeq" id="WP_214170862.1">
    <property type="nucleotide sequence ID" value="NZ_JAHCVJ010000002.1"/>
</dbReference>
<evidence type="ECO:0000256" key="4">
    <source>
        <dbReference type="ARBA" id="ARBA00022833"/>
    </source>
</evidence>
<evidence type="ECO:0000256" key="5">
    <source>
        <dbReference type="ARBA" id="ARBA00023186"/>
    </source>
</evidence>
<organism evidence="7 8">
    <name type="scientific">Geoanaerobacter pelophilus</name>
    <dbReference type="NCBI Taxonomy" id="60036"/>
    <lineage>
        <taxon>Bacteria</taxon>
        <taxon>Pseudomonadati</taxon>
        <taxon>Thermodesulfobacteriota</taxon>
        <taxon>Desulfuromonadia</taxon>
        <taxon>Geobacterales</taxon>
        <taxon>Geobacteraceae</taxon>
        <taxon>Geoanaerobacter</taxon>
    </lineage>
</organism>
<dbReference type="SMART" id="SM00271">
    <property type="entry name" value="DnaJ"/>
    <property type="match status" value="1"/>
</dbReference>
<keyword evidence="3" id="KW-0863">Zinc-finger</keyword>
<dbReference type="SUPFAM" id="SSF49493">
    <property type="entry name" value="HSP40/DnaJ peptide-binding domain"/>
    <property type="match status" value="2"/>
</dbReference>
<feature type="domain" description="J" evidence="6">
    <location>
        <begin position="5"/>
        <end position="70"/>
    </location>
</feature>
<evidence type="ECO:0000256" key="1">
    <source>
        <dbReference type="ARBA" id="ARBA00022723"/>
    </source>
</evidence>
<keyword evidence="1" id="KW-0479">Metal-binding</keyword>
<dbReference type="InterPro" id="IPR008971">
    <property type="entry name" value="HSP40/DnaJ_pept-bd"/>
</dbReference>
<evidence type="ECO:0000256" key="2">
    <source>
        <dbReference type="ARBA" id="ARBA00022737"/>
    </source>
</evidence>
<dbReference type="EMBL" id="JAHCVJ010000002">
    <property type="protein sequence ID" value="MBT0664097.1"/>
    <property type="molecule type" value="Genomic_DNA"/>
</dbReference>
<dbReference type="FunFam" id="2.60.260.20:FF:000005">
    <property type="entry name" value="Chaperone protein dnaJ 1, mitochondrial"/>
    <property type="match status" value="1"/>
</dbReference>
<evidence type="ECO:0000259" key="6">
    <source>
        <dbReference type="PROSITE" id="PS50076"/>
    </source>
</evidence>
<dbReference type="InterPro" id="IPR018253">
    <property type="entry name" value="DnaJ_domain_CS"/>
</dbReference>
<reference evidence="7 8" key="1">
    <citation type="submission" date="2021-05" db="EMBL/GenBank/DDBJ databases">
        <title>The draft genome of Geobacter pelophilus DSM 12255.</title>
        <authorList>
            <person name="Xu Z."/>
            <person name="Masuda Y."/>
            <person name="Itoh H."/>
            <person name="Senoo K."/>
        </authorList>
    </citation>
    <scope>NUCLEOTIDE SEQUENCE [LARGE SCALE GENOMIC DNA]</scope>
    <source>
        <strain evidence="7 8">DSM 12255</strain>
    </source>
</reference>
<accession>A0AAW4L1P5</accession>
<keyword evidence="8" id="KW-1185">Reference proteome</keyword>
<dbReference type="InterPro" id="IPR001623">
    <property type="entry name" value="DnaJ_domain"/>
</dbReference>
<dbReference type="CDD" id="cd10747">
    <property type="entry name" value="DnaJ_C"/>
    <property type="match status" value="1"/>
</dbReference>
<sequence>MADNDYYQSLGLQKGASPDEIKKAYRKLAVKFHPDKNPGDKSAEDRFKEINEAYAVLSDPQKKAQYDQFGSSGFHQRYSQEDIFRGFDVNDLFRDIGGSEDIFSRIFGGGGGFQQQRGGRGAGMRRQRGEDFTMELKVSFRDAYSGAEKKVAFSKNGKREELVVKVPAGVENGSRLRLQGKGGEGFGGGAQGDIYLTIVVGSDAQFTREGDDILTERLIRFSEAALGCSLEVPTLEGAKRIKVPAGIQPGTKIRLKGLGFPHMGSTGKGDLYVKVGVKVPESLAAEQRSLLEKLAEQGL</sequence>
<dbReference type="Proteomes" id="UP000811899">
    <property type="component" value="Unassembled WGS sequence"/>
</dbReference>
<dbReference type="PANTHER" id="PTHR43096">
    <property type="entry name" value="DNAJ HOMOLOG 1, MITOCHONDRIAL-RELATED"/>
    <property type="match status" value="1"/>
</dbReference>
<name>A0AAW4L1P5_9BACT</name>
<dbReference type="InterPro" id="IPR036869">
    <property type="entry name" value="J_dom_sf"/>
</dbReference>